<evidence type="ECO:0000256" key="1">
    <source>
        <dbReference type="SAM" id="MobiDB-lite"/>
    </source>
</evidence>
<comment type="caution">
    <text evidence="2">The sequence shown here is derived from an EMBL/GenBank/DDBJ whole genome shotgun (WGS) entry which is preliminary data.</text>
</comment>
<dbReference type="AlphaFoldDB" id="A0A427B707"/>
<evidence type="ECO:0000313" key="3">
    <source>
        <dbReference type="Proteomes" id="UP000287651"/>
    </source>
</evidence>
<organism evidence="2 3">
    <name type="scientific">Ensete ventricosum</name>
    <name type="common">Abyssinian banana</name>
    <name type="synonym">Musa ensete</name>
    <dbReference type="NCBI Taxonomy" id="4639"/>
    <lineage>
        <taxon>Eukaryota</taxon>
        <taxon>Viridiplantae</taxon>
        <taxon>Streptophyta</taxon>
        <taxon>Embryophyta</taxon>
        <taxon>Tracheophyta</taxon>
        <taxon>Spermatophyta</taxon>
        <taxon>Magnoliopsida</taxon>
        <taxon>Liliopsida</taxon>
        <taxon>Zingiberales</taxon>
        <taxon>Musaceae</taxon>
        <taxon>Ensete</taxon>
    </lineage>
</organism>
<feature type="region of interest" description="Disordered" evidence="1">
    <location>
        <begin position="1"/>
        <end position="46"/>
    </location>
</feature>
<dbReference type="EMBL" id="AMZH03000345">
    <property type="protein sequence ID" value="RRT84227.1"/>
    <property type="molecule type" value="Genomic_DNA"/>
</dbReference>
<dbReference type="Proteomes" id="UP000287651">
    <property type="component" value="Unassembled WGS sequence"/>
</dbReference>
<sequence>MAKHRGESSKMGQAEPLSQAVAIGYSPRAEEAQSGAPTGKRSHKERLSTVETCLDVLEASLEELYQGQGRLLGVESSQEEAESQIDRVESLVDRLTEDTKDSVRHLHEVVAELTAKVPNKEQVDGLSVELQSRAKVPGSLIDYIFFGFFMVNKIIAANVLVICGCSSLPHSSVTATCHLRLWPLSSIHFSAHLTPTAPSRAASVSHCRSLSVAAANRCHPPLTAASFVAVKPSLCRSNRCPSLHLLTATAAPPYCHHYCSNHCPFLPPPPLATAAAPPCSLPGCCRSNRCLSPSATISFLLCYQSQPLSSTTACSLIQPPSSSLAPHQPQPQLPPPLSSSVVFSSIFLLPPSQVATAILSSSLSLSVVAFCSLSNPLNCHLHLIHSLNNNHPTSFTDN</sequence>
<name>A0A427B707_ENSVE</name>
<gene>
    <name evidence="2" type="ORF">B296_00000127</name>
</gene>
<reference evidence="2 3" key="1">
    <citation type="journal article" date="2014" name="Agronomy (Basel)">
        <title>A Draft Genome Sequence for Ensete ventricosum, the Drought-Tolerant Tree Against Hunger.</title>
        <authorList>
            <person name="Harrison J."/>
            <person name="Moore K.A."/>
            <person name="Paszkiewicz K."/>
            <person name="Jones T."/>
            <person name="Grant M."/>
            <person name="Ambacheew D."/>
            <person name="Muzemil S."/>
            <person name="Studholme D.J."/>
        </authorList>
    </citation>
    <scope>NUCLEOTIDE SEQUENCE [LARGE SCALE GENOMIC DNA]</scope>
</reference>
<evidence type="ECO:0000313" key="2">
    <source>
        <dbReference type="EMBL" id="RRT84227.1"/>
    </source>
</evidence>
<protein>
    <submittedName>
        <fullName evidence="2">Uncharacterized protein</fullName>
    </submittedName>
</protein>
<accession>A0A427B707</accession>
<proteinExistence type="predicted"/>